<dbReference type="GO" id="GO:0000272">
    <property type="term" value="P:polysaccharide catabolic process"/>
    <property type="evidence" value="ECO:0007669"/>
    <property type="project" value="TreeGrafter"/>
</dbReference>
<dbReference type="PANTHER" id="PTHR36845:SF1">
    <property type="entry name" value="HYDROLASE, PUTATIVE (AFU_ORTHOLOGUE AFUA_7G05090)-RELATED"/>
    <property type="match status" value="1"/>
</dbReference>
<evidence type="ECO:0008006" key="5">
    <source>
        <dbReference type="Google" id="ProtNLM"/>
    </source>
</evidence>
<accession>A0A427XRL4</accession>
<dbReference type="Gene3D" id="1.50.10.10">
    <property type="match status" value="1"/>
</dbReference>
<dbReference type="AlphaFoldDB" id="A0A427XRL4"/>
<protein>
    <recommendedName>
        <fullName evidence="5">Glucuronyl hydrolase</fullName>
    </recommendedName>
</protein>
<reference evidence="3 4" key="1">
    <citation type="submission" date="2018-11" db="EMBL/GenBank/DDBJ databases">
        <title>Genome sequence of Saitozyma podzolica DSM 27192.</title>
        <authorList>
            <person name="Aliyu H."/>
            <person name="Gorte O."/>
            <person name="Ochsenreither K."/>
        </authorList>
    </citation>
    <scope>NUCLEOTIDE SEQUENCE [LARGE SCALE GENOMIC DNA]</scope>
    <source>
        <strain evidence="3 4">DSM 27192</strain>
    </source>
</reference>
<name>A0A427XRL4_9TREE</name>
<organism evidence="3 4">
    <name type="scientific">Saitozyma podzolica</name>
    <dbReference type="NCBI Taxonomy" id="1890683"/>
    <lineage>
        <taxon>Eukaryota</taxon>
        <taxon>Fungi</taxon>
        <taxon>Dikarya</taxon>
        <taxon>Basidiomycota</taxon>
        <taxon>Agaricomycotina</taxon>
        <taxon>Tremellomycetes</taxon>
        <taxon>Tremellales</taxon>
        <taxon>Trimorphomycetaceae</taxon>
        <taxon>Saitozyma</taxon>
    </lineage>
</organism>
<dbReference type="InterPro" id="IPR052369">
    <property type="entry name" value="UG_Glycosaminoglycan_Hydrolase"/>
</dbReference>
<proteinExistence type="inferred from homology"/>
<comment type="caution">
    <text evidence="3">The sequence shown here is derived from an EMBL/GenBank/DDBJ whole genome shotgun (WGS) entry which is preliminary data.</text>
</comment>
<comment type="similarity">
    <text evidence="2">Belongs to the glycosyl hydrolase 88 family.</text>
</comment>
<gene>
    <name evidence="3" type="ORF">EHS25_006794</name>
</gene>
<sequence length="421" mass="47417">MHTLQNVAHALPGLYDPALSVKIVEVAKKYDEPEGKPITRIPEYTVPGGPNSYHCSKIETSWTQGFFPGLLWLLAERAHLLPESIDPSYTASQIQDLGRRWQEDFKYLARPSINHDQGFRFQLSYGRDLELTGSEEAKRVIIDAAESLVGCIRSWDKMVKTENTKQYTLENMDEHFLVIIDNMMNLDMLYLATDLTGDKRYAEVATRQAEVSMTSHVRKDYSTYHVVNFDQTTGQPTEFMTHQGYADESIWSRGQAWGIYGYAQCALRTGRSDFIETSRRLADVFLSHLGPSGVPLWDFSAPQPCPYDASAATIAARGLQMLYQLLLPTDPQAAEMYLSKGFKLVEDVMRECGTGRATLQGGKVNWGEGGWETLLKHSTINGNEKATRRLMDHGLVYADYYLIEFGNEALKLQKAAQGVKA</sequence>
<dbReference type="InterPro" id="IPR008928">
    <property type="entry name" value="6-hairpin_glycosidase_sf"/>
</dbReference>
<dbReference type="GO" id="GO:0052757">
    <property type="term" value="F:chondroitin hydrolase activity"/>
    <property type="evidence" value="ECO:0007669"/>
    <property type="project" value="TreeGrafter"/>
</dbReference>
<dbReference type="InterPro" id="IPR012341">
    <property type="entry name" value="6hp_glycosidase-like_sf"/>
</dbReference>
<evidence type="ECO:0000313" key="4">
    <source>
        <dbReference type="Proteomes" id="UP000279259"/>
    </source>
</evidence>
<dbReference type="SUPFAM" id="SSF48208">
    <property type="entry name" value="Six-hairpin glycosidases"/>
    <property type="match status" value="1"/>
</dbReference>
<evidence type="ECO:0000256" key="1">
    <source>
        <dbReference type="ARBA" id="ARBA00022801"/>
    </source>
</evidence>
<evidence type="ECO:0000256" key="2">
    <source>
        <dbReference type="ARBA" id="ARBA00038358"/>
    </source>
</evidence>
<dbReference type="PANTHER" id="PTHR36845">
    <property type="entry name" value="HYDROLASE, PUTATIVE (AFU_ORTHOLOGUE AFUA_7G05090)-RELATED"/>
    <property type="match status" value="1"/>
</dbReference>
<dbReference type="OrthoDB" id="2317065at2759"/>
<dbReference type="Proteomes" id="UP000279259">
    <property type="component" value="Unassembled WGS sequence"/>
</dbReference>
<keyword evidence="4" id="KW-1185">Reference proteome</keyword>
<dbReference type="EMBL" id="RSCD01000030">
    <property type="protein sequence ID" value="RSH81438.1"/>
    <property type="molecule type" value="Genomic_DNA"/>
</dbReference>
<keyword evidence="1" id="KW-0378">Hydrolase</keyword>
<evidence type="ECO:0000313" key="3">
    <source>
        <dbReference type="EMBL" id="RSH81438.1"/>
    </source>
</evidence>